<comment type="caution">
    <text evidence="2">The sequence shown here is derived from an EMBL/GenBank/DDBJ whole genome shotgun (WGS) entry which is preliminary data.</text>
</comment>
<proteinExistence type="predicted"/>
<dbReference type="Proteomes" id="UP000244488">
    <property type="component" value="Unassembled WGS sequence"/>
</dbReference>
<keyword evidence="1" id="KW-0472">Membrane</keyword>
<organism evidence="2 3">
    <name type="scientific">Toxoplasma gondii TgCATBr9</name>
    <dbReference type="NCBI Taxonomy" id="943120"/>
    <lineage>
        <taxon>Eukaryota</taxon>
        <taxon>Sar</taxon>
        <taxon>Alveolata</taxon>
        <taxon>Apicomplexa</taxon>
        <taxon>Conoidasida</taxon>
        <taxon>Coccidia</taxon>
        <taxon>Eucoccidiorida</taxon>
        <taxon>Eimeriorina</taxon>
        <taxon>Sarcocystidae</taxon>
        <taxon>Toxoplasma</taxon>
    </lineage>
</organism>
<keyword evidence="1" id="KW-1133">Transmembrane helix</keyword>
<gene>
    <name evidence="2" type="ORF">TGBR9_236280A</name>
</gene>
<dbReference type="VEuPathDB" id="ToxoDB:TGBR9_236280A"/>
<evidence type="ECO:0000313" key="2">
    <source>
        <dbReference type="EMBL" id="PUA84864.1"/>
    </source>
</evidence>
<feature type="transmembrane region" description="Helical" evidence="1">
    <location>
        <begin position="21"/>
        <end position="43"/>
    </location>
</feature>
<accession>A0A2T6IHQ4</accession>
<feature type="transmembrane region" description="Helical" evidence="1">
    <location>
        <begin position="55"/>
        <end position="76"/>
    </location>
</feature>
<evidence type="ECO:0000313" key="3">
    <source>
        <dbReference type="Proteomes" id="UP000244488"/>
    </source>
</evidence>
<evidence type="ECO:0000256" key="1">
    <source>
        <dbReference type="SAM" id="Phobius"/>
    </source>
</evidence>
<protein>
    <submittedName>
        <fullName evidence="2">Putative transmembrane protein</fullName>
    </submittedName>
</protein>
<dbReference type="EMBL" id="AFHV02003001">
    <property type="protein sequence ID" value="PUA84864.1"/>
    <property type="molecule type" value="Genomic_DNA"/>
</dbReference>
<reference evidence="2 3" key="1">
    <citation type="journal article" date="2016" name="Nat. Commun.">
        <title>Local admixture of amplified and diversified secreted pathogenesis determinants shapes mosaic Toxoplasma gondii genomes.</title>
        <authorList>
            <person name="Lorenzi H."/>
            <person name="Khan A."/>
            <person name="Behnke M.S."/>
            <person name="Namasivayam S."/>
            <person name="Swapna L.S."/>
            <person name="Hadjithomas M."/>
            <person name="Karamycheva S."/>
            <person name="Pinney D."/>
            <person name="Brunk B.P."/>
            <person name="Ajioka J.W."/>
            <person name="Ajzenberg D."/>
            <person name="Boothroyd J.C."/>
            <person name="Boyle J.P."/>
            <person name="Darde M.L."/>
            <person name="Diaz-Miranda M.A."/>
            <person name="Dubey J.P."/>
            <person name="Fritz H.M."/>
            <person name="Gennari S.M."/>
            <person name="Gregory B.D."/>
            <person name="Kim K."/>
            <person name="Saeij J.P."/>
            <person name="Su C."/>
            <person name="White M.W."/>
            <person name="Zhu X.Q."/>
            <person name="Howe D.K."/>
            <person name="Rosenthal B.M."/>
            <person name="Grigg M.E."/>
            <person name="Parkinson J."/>
            <person name="Liu L."/>
            <person name="Kissinger J.C."/>
            <person name="Roos D.S."/>
            <person name="Sibley L.D."/>
        </authorList>
    </citation>
    <scope>NUCLEOTIDE SEQUENCE [LARGE SCALE GENOMIC DNA]</scope>
    <source>
        <strain evidence="2 3">TgCATBr9</strain>
    </source>
</reference>
<sequence>MYTSQPESLSRGGGSAMHKEPFFCFLLVFCPSLPFPPLFSFLSAVRLSLFSSLSLFAFASFPSTFSPSSPCPLVFLENDREKRRLGGSVRLWSVRSRSPAFLFSTSSVSFPLQDYSPPPQCLR</sequence>
<keyword evidence="1 2" id="KW-0812">Transmembrane</keyword>
<dbReference type="AlphaFoldDB" id="A0A2T6IHQ4"/>
<name>A0A2T6IHQ4_TOXGO</name>